<dbReference type="GO" id="GO:0005789">
    <property type="term" value="C:endoplasmic reticulum membrane"/>
    <property type="evidence" value="ECO:0007669"/>
    <property type="project" value="UniProtKB-SubCell"/>
</dbReference>
<evidence type="ECO:0000256" key="1">
    <source>
        <dbReference type="ARBA" id="ARBA00004477"/>
    </source>
</evidence>
<dbReference type="AlphaFoldDB" id="A0A7I8VL26"/>
<dbReference type="GO" id="GO:0005886">
    <property type="term" value="C:plasma membrane"/>
    <property type="evidence" value="ECO:0007669"/>
    <property type="project" value="UniProtKB-SubCell"/>
</dbReference>
<keyword evidence="7 11" id="KW-0472">Membrane</keyword>
<evidence type="ECO:0000256" key="8">
    <source>
        <dbReference type="ARBA" id="ARBA00034739"/>
    </source>
</evidence>
<evidence type="ECO:0000256" key="2">
    <source>
        <dbReference type="ARBA" id="ARBA00004651"/>
    </source>
</evidence>
<organism evidence="12 13">
    <name type="scientific">Dimorphilus gyrociliatus</name>
    <dbReference type="NCBI Taxonomy" id="2664684"/>
    <lineage>
        <taxon>Eukaryota</taxon>
        <taxon>Metazoa</taxon>
        <taxon>Spiralia</taxon>
        <taxon>Lophotrochozoa</taxon>
        <taxon>Annelida</taxon>
        <taxon>Polychaeta</taxon>
        <taxon>Polychaeta incertae sedis</taxon>
        <taxon>Dinophilidae</taxon>
        <taxon>Dimorphilus</taxon>
    </lineage>
</organism>
<evidence type="ECO:0000256" key="6">
    <source>
        <dbReference type="ARBA" id="ARBA00022989"/>
    </source>
</evidence>
<comment type="similarity">
    <text evidence="8">Belongs to the TMEM147 family.</text>
</comment>
<reference evidence="12 13" key="1">
    <citation type="submission" date="2020-08" db="EMBL/GenBank/DDBJ databases">
        <authorList>
            <person name="Hejnol A."/>
        </authorList>
    </citation>
    <scope>NUCLEOTIDE SEQUENCE [LARGE SCALE GENOMIC DNA]</scope>
</reference>
<dbReference type="OrthoDB" id="9993532at2759"/>
<dbReference type="EMBL" id="CAJFCJ010000006">
    <property type="protein sequence ID" value="CAD5115276.1"/>
    <property type="molecule type" value="Genomic_DNA"/>
</dbReference>
<dbReference type="PANTHER" id="PTHR12869">
    <property type="entry name" value="SMALL SEVEN TRANSMEMBRANE DOMAIN-CONTAINING PROTEIN"/>
    <property type="match status" value="1"/>
</dbReference>
<evidence type="ECO:0000313" key="12">
    <source>
        <dbReference type="EMBL" id="CAD5115276.1"/>
    </source>
</evidence>
<gene>
    <name evidence="12" type="ORF">DGYR_LOCUS4029</name>
</gene>
<keyword evidence="6 11" id="KW-1133">Transmembrane helix</keyword>
<keyword evidence="5" id="KW-0256">Endoplasmic reticulum</keyword>
<evidence type="ECO:0000256" key="10">
    <source>
        <dbReference type="ARBA" id="ARBA00034899"/>
    </source>
</evidence>
<dbReference type="Proteomes" id="UP000549394">
    <property type="component" value="Unassembled WGS sequence"/>
</dbReference>
<accession>A0A7I8VL26</accession>
<name>A0A7I8VL26_9ANNE</name>
<keyword evidence="3" id="KW-1003">Cell membrane</keyword>
<dbReference type="Pfam" id="PF09767">
    <property type="entry name" value="DUF2053"/>
    <property type="match status" value="1"/>
</dbReference>
<dbReference type="PANTHER" id="PTHR12869:SF0">
    <property type="entry name" value="BOS COMPLEX SUBUNIT TMEM147"/>
    <property type="match status" value="1"/>
</dbReference>
<evidence type="ECO:0000256" key="7">
    <source>
        <dbReference type="ARBA" id="ARBA00023136"/>
    </source>
</evidence>
<sequence>MTFFHFINCVAVSYVPYVLIYRTSGLQEYSVFWKCVQAGAAYLFTQLCKMLVLATFFPVYDSSSSFDFVGELMKCTIDIADLVGLHLVMTKLVAKGQMKFLVAGLGWAGAELLVTRFIPLWVGARGVEFDWKYMQMSFESNINLIHNVIVATLVWLYSRYYLHKALLPLVVGFLFLSVYRPIVIQILIQCFSLGSWSLLLSKALFTLSIGLITLEIYLTQSTESNSYH</sequence>
<evidence type="ECO:0000256" key="11">
    <source>
        <dbReference type="SAM" id="Phobius"/>
    </source>
</evidence>
<comment type="subcellular location">
    <subcellularLocation>
        <location evidence="2">Cell membrane</location>
        <topology evidence="2">Multi-pass membrane protein</topology>
    </subcellularLocation>
    <subcellularLocation>
        <location evidence="1">Endoplasmic reticulum membrane</location>
        <topology evidence="1">Multi-pass membrane protein</topology>
    </subcellularLocation>
</comment>
<feature type="transmembrane region" description="Helical" evidence="11">
    <location>
        <begin position="194"/>
        <end position="218"/>
    </location>
</feature>
<evidence type="ECO:0000256" key="4">
    <source>
        <dbReference type="ARBA" id="ARBA00022692"/>
    </source>
</evidence>
<keyword evidence="13" id="KW-1185">Reference proteome</keyword>
<dbReference type="InterPro" id="IPR019164">
    <property type="entry name" value="TMEM147"/>
</dbReference>
<feature type="transmembrane region" description="Helical" evidence="11">
    <location>
        <begin position="100"/>
        <end position="122"/>
    </location>
</feature>
<proteinExistence type="inferred from homology"/>
<evidence type="ECO:0000313" key="13">
    <source>
        <dbReference type="Proteomes" id="UP000549394"/>
    </source>
</evidence>
<feature type="transmembrane region" description="Helical" evidence="11">
    <location>
        <begin position="165"/>
        <end position="188"/>
    </location>
</feature>
<keyword evidence="4 11" id="KW-0812">Transmembrane</keyword>
<protein>
    <recommendedName>
        <fullName evidence="9">BOS complex subunit TMEM147</fullName>
    </recommendedName>
    <alternativeName>
        <fullName evidence="10">Transmembrane protein 147</fullName>
    </alternativeName>
</protein>
<comment type="caution">
    <text evidence="12">The sequence shown here is derived from an EMBL/GenBank/DDBJ whole genome shotgun (WGS) entry which is preliminary data.</text>
</comment>
<evidence type="ECO:0000256" key="9">
    <source>
        <dbReference type="ARBA" id="ARBA00034846"/>
    </source>
</evidence>
<evidence type="ECO:0000256" key="5">
    <source>
        <dbReference type="ARBA" id="ARBA00022824"/>
    </source>
</evidence>
<feature type="transmembrane region" description="Helical" evidence="11">
    <location>
        <begin position="142"/>
        <end position="158"/>
    </location>
</feature>
<evidence type="ECO:0000256" key="3">
    <source>
        <dbReference type="ARBA" id="ARBA00022475"/>
    </source>
</evidence>